<feature type="repeat" description="WD" evidence="1">
    <location>
        <begin position="244"/>
        <end position="285"/>
    </location>
</feature>
<feature type="region of interest" description="Disordered" evidence="2">
    <location>
        <begin position="373"/>
        <end position="401"/>
    </location>
</feature>
<feature type="region of interest" description="Disordered" evidence="2">
    <location>
        <begin position="285"/>
        <end position="340"/>
    </location>
</feature>
<evidence type="ECO:0000256" key="2">
    <source>
        <dbReference type="SAM" id="MobiDB-lite"/>
    </source>
</evidence>
<dbReference type="STRING" id="870435.A0A0C3K0Z8"/>
<dbReference type="Gene3D" id="2.130.10.10">
    <property type="entry name" value="YVTN repeat-like/Quinoprotein amine dehydrogenase"/>
    <property type="match status" value="1"/>
</dbReference>
<name>A0A0C3K0Z8_PISTI</name>
<feature type="region of interest" description="Disordered" evidence="2">
    <location>
        <begin position="497"/>
        <end position="554"/>
    </location>
</feature>
<dbReference type="InterPro" id="IPR015943">
    <property type="entry name" value="WD40/YVTN_repeat-like_dom_sf"/>
</dbReference>
<dbReference type="Proteomes" id="UP000054217">
    <property type="component" value="Unassembled WGS sequence"/>
</dbReference>
<accession>A0A0C3K0Z8</accession>
<dbReference type="InterPro" id="IPR036322">
    <property type="entry name" value="WD40_repeat_dom_sf"/>
</dbReference>
<evidence type="ECO:0000313" key="3">
    <source>
        <dbReference type="EMBL" id="KIO15093.1"/>
    </source>
</evidence>
<evidence type="ECO:0000256" key="1">
    <source>
        <dbReference type="PROSITE-ProRule" id="PRU00221"/>
    </source>
</evidence>
<dbReference type="PROSITE" id="PS50082">
    <property type="entry name" value="WD_REPEATS_2"/>
    <property type="match status" value="1"/>
</dbReference>
<feature type="region of interest" description="Disordered" evidence="2">
    <location>
        <begin position="420"/>
        <end position="444"/>
    </location>
</feature>
<gene>
    <name evidence="3" type="ORF">M404DRAFT_991792</name>
</gene>
<dbReference type="AlphaFoldDB" id="A0A0C3K0Z8"/>
<keyword evidence="1" id="KW-0853">WD repeat</keyword>
<dbReference type="InterPro" id="IPR001680">
    <property type="entry name" value="WD40_rpt"/>
</dbReference>
<protein>
    <submittedName>
        <fullName evidence="3">Uncharacterized protein</fullName>
    </submittedName>
</protein>
<feature type="compositionally biased region" description="Basic and acidic residues" evidence="2">
    <location>
        <begin position="429"/>
        <end position="444"/>
    </location>
</feature>
<dbReference type="SMART" id="SM00320">
    <property type="entry name" value="WD40"/>
    <property type="match status" value="3"/>
</dbReference>
<feature type="compositionally biased region" description="Pro residues" evidence="2">
    <location>
        <begin position="512"/>
        <end position="526"/>
    </location>
</feature>
<organism evidence="3 4">
    <name type="scientific">Pisolithus tinctorius Marx 270</name>
    <dbReference type="NCBI Taxonomy" id="870435"/>
    <lineage>
        <taxon>Eukaryota</taxon>
        <taxon>Fungi</taxon>
        <taxon>Dikarya</taxon>
        <taxon>Basidiomycota</taxon>
        <taxon>Agaricomycotina</taxon>
        <taxon>Agaricomycetes</taxon>
        <taxon>Agaricomycetidae</taxon>
        <taxon>Boletales</taxon>
        <taxon>Sclerodermatineae</taxon>
        <taxon>Pisolithaceae</taxon>
        <taxon>Pisolithus</taxon>
    </lineage>
</organism>
<reference evidence="3 4" key="1">
    <citation type="submission" date="2014-04" db="EMBL/GenBank/DDBJ databases">
        <authorList>
            <consortium name="DOE Joint Genome Institute"/>
            <person name="Kuo A."/>
            <person name="Kohler A."/>
            <person name="Costa M.D."/>
            <person name="Nagy L.G."/>
            <person name="Floudas D."/>
            <person name="Copeland A."/>
            <person name="Barry K.W."/>
            <person name="Cichocki N."/>
            <person name="Veneault-Fourrey C."/>
            <person name="LaButti K."/>
            <person name="Lindquist E.A."/>
            <person name="Lipzen A."/>
            <person name="Lundell T."/>
            <person name="Morin E."/>
            <person name="Murat C."/>
            <person name="Sun H."/>
            <person name="Tunlid A."/>
            <person name="Henrissat B."/>
            <person name="Grigoriev I.V."/>
            <person name="Hibbett D.S."/>
            <person name="Martin F."/>
            <person name="Nordberg H.P."/>
            <person name="Cantor M.N."/>
            <person name="Hua S.X."/>
        </authorList>
    </citation>
    <scope>NUCLEOTIDE SEQUENCE [LARGE SCALE GENOMIC DNA]</scope>
    <source>
        <strain evidence="3 4">Marx 270</strain>
    </source>
</reference>
<sequence>MARHPSLLSSCTPNKVSAAEVTIGHVQLRDLVICPQEPGVLNYVQNSSIVEHDLYAPDSSPRTIADLTFTPNTLTSLHVPGTDKTLLAAGGQDAEIHLSLHNRSSRCERRDDHSSRLRCNYHIWKYFIKLSGSINNSVLLSSLSLTRSNESSVEPRLAVSNNDWKVKFYDIPIREDSAPKEMRPCGLLKLEEPVNHSSISPDGRTLLSVGDSPRIYLHQLTGGARITFNPIVTLNVPPPDTRLYSASLAASFSTAFSADGMKFAVASQEGVVAVWDVRSTKPMKVIQTDKTRSPTGQHGNGESSSWLSDDPNDWTRGGSRAPGWGARNVKFGSGGTNGRPGKELMTFTEHTNLLHVFDARTFEQEETVRVPGVSRRKTVSPRSLFSPSAYLDPRPQRRPMPSPHMTRAVDEFFGGVFPDNDPIPSWRPPRRELRRGDGMEDEHDHGVLPVIRGRHNTRTHIMERISPPGGWRVDGHELRYGDGDVAPEDVEMDVDEMEGDCISSRGPSRSSSPPPSIHLPVQPSPSPTRSTTGGRHTSSRPSSHPRRRTITREDAIFDLTPTQDYDYDIAGTCFDPDGGFIYVAATDSVSEWAVRGANKRWWGGSEWI</sequence>
<dbReference type="HOGENOM" id="CLU_005870_0_0_1"/>
<dbReference type="OrthoDB" id="64353at2759"/>
<keyword evidence="4" id="KW-1185">Reference proteome</keyword>
<dbReference type="SUPFAM" id="SSF50978">
    <property type="entry name" value="WD40 repeat-like"/>
    <property type="match status" value="1"/>
</dbReference>
<dbReference type="PANTHER" id="PTHR43991">
    <property type="entry name" value="WD REPEAT PROTEIN (AFU_ORTHOLOGUE AFUA_8G05640)-RELATED"/>
    <property type="match status" value="1"/>
</dbReference>
<dbReference type="PANTHER" id="PTHR43991:SF9">
    <property type="entry name" value="DUF2415 DOMAIN-CONTAINING PROTEIN"/>
    <property type="match status" value="1"/>
</dbReference>
<dbReference type="EMBL" id="KN831944">
    <property type="protein sequence ID" value="KIO15093.1"/>
    <property type="molecule type" value="Genomic_DNA"/>
</dbReference>
<feature type="compositionally biased region" description="Low complexity" evidence="2">
    <location>
        <begin position="527"/>
        <end position="542"/>
    </location>
</feature>
<dbReference type="InParanoid" id="A0A0C3K0Z8"/>
<reference evidence="4" key="2">
    <citation type="submission" date="2015-01" db="EMBL/GenBank/DDBJ databases">
        <title>Evolutionary Origins and Diversification of the Mycorrhizal Mutualists.</title>
        <authorList>
            <consortium name="DOE Joint Genome Institute"/>
            <consortium name="Mycorrhizal Genomics Consortium"/>
            <person name="Kohler A."/>
            <person name="Kuo A."/>
            <person name="Nagy L.G."/>
            <person name="Floudas D."/>
            <person name="Copeland A."/>
            <person name="Barry K.W."/>
            <person name="Cichocki N."/>
            <person name="Veneault-Fourrey C."/>
            <person name="LaButti K."/>
            <person name="Lindquist E.A."/>
            <person name="Lipzen A."/>
            <person name="Lundell T."/>
            <person name="Morin E."/>
            <person name="Murat C."/>
            <person name="Riley R."/>
            <person name="Ohm R."/>
            <person name="Sun H."/>
            <person name="Tunlid A."/>
            <person name="Henrissat B."/>
            <person name="Grigoriev I.V."/>
            <person name="Hibbett D.S."/>
            <person name="Martin F."/>
        </authorList>
    </citation>
    <scope>NUCLEOTIDE SEQUENCE [LARGE SCALE GENOMIC DNA]</scope>
    <source>
        <strain evidence="4">Marx 270</strain>
    </source>
</reference>
<feature type="compositionally biased region" description="Polar residues" evidence="2">
    <location>
        <begin position="293"/>
        <end position="307"/>
    </location>
</feature>
<evidence type="ECO:0000313" key="4">
    <source>
        <dbReference type="Proteomes" id="UP000054217"/>
    </source>
</evidence>
<proteinExistence type="predicted"/>